<name>A0A852ZT74_9ACTN</name>
<dbReference type="InterPro" id="IPR036388">
    <property type="entry name" value="WH-like_DNA-bd_sf"/>
</dbReference>
<feature type="region of interest" description="Disordered" evidence="6">
    <location>
        <begin position="1"/>
        <end position="47"/>
    </location>
</feature>
<sequence length="224" mass="23947">MKTVLPEHVRPRHARLTRADGVGHAGPEPVPADPMAQPPGPGPQAAGSEAALAAYVLLLPADTPPPPGAIPWQPPTVPAAFQHPAVALLAARPDPLAAPPHGSEPPPDAQPGTPGPSPADTPHTLRPGGGLVLHVPRRTAEIHGRPLRLTYLEFELLAHLTRNPLRVHSRAQLLDQVWDLGGYHGNGRTVDVHVARLRRKLGEPLRRSIVTVRRVGYLFDPLDD</sequence>
<evidence type="ECO:0000259" key="7">
    <source>
        <dbReference type="PROSITE" id="PS51755"/>
    </source>
</evidence>
<keyword evidence="3 5" id="KW-0238">DNA-binding</keyword>
<feature type="DNA-binding region" description="OmpR/PhoB-type" evidence="5">
    <location>
        <begin position="122"/>
        <end position="221"/>
    </location>
</feature>
<feature type="compositionally biased region" description="Pro residues" evidence="6">
    <location>
        <begin position="96"/>
        <end position="119"/>
    </location>
</feature>
<dbReference type="SMART" id="SM00862">
    <property type="entry name" value="Trans_reg_C"/>
    <property type="match status" value="1"/>
</dbReference>
<dbReference type="AlphaFoldDB" id="A0A852ZT74"/>
<dbReference type="Pfam" id="PF00486">
    <property type="entry name" value="Trans_reg_C"/>
    <property type="match status" value="1"/>
</dbReference>
<comment type="caution">
    <text evidence="8">The sequence shown here is derived from an EMBL/GenBank/DDBJ whole genome shotgun (WGS) entry which is preliminary data.</text>
</comment>
<organism evidence="8 9">
    <name type="scientific">Allostreptomyces psammosilenae</name>
    <dbReference type="NCBI Taxonomy" id="1892865"/>
    <lineage>
        <taxon>Bacteria</taxon>
        <taxon>Bacillati</taxon>
        <taxon>Actinomycetota</taxon>
        <taxon>Actinomycetes</taxon>
        <taxon>Kitasatosporales</taxon>
        <taxon>Streptomycetaceae</taxon>
        <taxon>Allostreptomyces</taxon>
    </lineage>
</organism>
<keyword evidence="9" id="KW-1185">Reference proteome</keyword>
<gene>
    <name evidence="8" type="ORF">FHU37_001413</name>
</gene>
<dbReference type="Gene3D" id="1.10.10.10">
    <property type="entry name" value="Winged helix-like DNA-binding domain superfamily/Winged helix DNA-binding domain"/>
    <property type="match status" value="1"/>
</dbReference>
<dbReference type="PANTHER" id="PTHR48111">
    <property type="entry name" value="REGULATOR OF RPOS"/>
    <property type="match status" value="1"/>
</dbReference>
<evidence type="ECO:0000313" key="9">
    <source>
        <dbReference type="Proteomes" id="UP000567795"/>
    </source>
</evidence>
<dbReference type="RefSeq" id="WP_312892476.1">
    <property type="nucleotide sequence ID" value="NZ_JACBZD010000001.1"/>
</dbReference>
<dbReference type="SUPFAM" id="SSF46894">
    <property type="entry name" value="C-terminal effector domain of the bipartite response regulators"/>
    <property type="match status" value="1"/>
</dbReference>
<feature type="region of interest" description="Disordered" evidence="6">
    <location>
        <begin position="94"/>
        <end position="130"/>
    </location>
</feature>
<proteinExistence type="predicted"/>
<feature type="compositionally biased region" description="Pro residues" evidence="6">
    <location>
        <begin position="28"/>
        <end position="42"/>
    </location>
</feature>
<dbReference type="Proteomes" id="UP000567795">
    <property type="component" value="Unassembled WGS sequence"/>
</dbReference>
<reference evidence="8 9" key="1">
    <citation type="submission" date="2020-07" db="EMBL/GenBank/DDBJ databases">
        <title>Sequencing the genomes of 1000 actinobacteria strains.</title>
        <authorList>
            <person name="Klenk H.-P."/>
        </authorList>
    </citation>
    <scope>NUCLEOTIDE SEQUENCE [LARGE SCALE GENOMIC DNA]</scope>
    <source>
        <strain evidence="8 9">DSM 42178</strain>
    </source>
</reference>
<dbReference type="GO" id="GO:0000976">
    <property type="term" value="F:transcription cis-regulatory region binding"/>
    <property type="evidence" value="ECO:0007669"/>
    <property type="project" value="TreeGrafter"/>
</dbReference>
<keyword evidence="2" id="KW-0805">Transcription regulation</keyword>
<dbReference type="GO" id="GO:0032993">
    <property type="term" value="C:protein-DNA complex"/>
    <property type="evidence" value="ECO:0007669"/>
    <property type="project" value="TreeGrafter"/>
</dbReference>
<dbReference type="CDD" id="cd00383">
    <property type="entry name" value="trans_reg_C"/>
    <property type="match status" value="1"/>
</dbReference>
<feature type="domain" description="OmpR/PhoB-type" evidence="7">
    <location>
        <begin position="122"/>
        <end position="221"/>
    </location>
</feature>
<evidence type="ECO:0000256" key="2">
    <source>
        <dbReference type="ARBA" id="ARBA00023015"/>
    </source>
</evidence>
<dbReference type="InterPro" id="IPR001867">
    <property type="entry name" value="OmpR/PhoB-type_DNA-bd"/>
</dbReference>
<dbReference type="GO" id="GO:0005829">
    <property type="term" value="C:cytosol"/>
    <property type="evidence" value="ECO:0007669"/>
    <property type="project" value="TreeGrafter"/>
</dbReference>
<dbReference type="PANTHER" id="PTHR48111:SF4">
    <property type="entry name" value="DNA-BINDING DUAL TRANSCRIPTIONAL REGULATOR OMPR"/>
    <property type="match status" value="1"/>
</dbReference>
<dbReference type="PROSITE" id="PS51755">
    <property type="entry name" value="OMPR_PHOB"/>
    <property type="match status" value="1"/>
</dbReference>
<accession>A0A852ZT74</accession>
<evidence type="ECO:0000256" key="6">
    <source>
        <dbReference type="SAM" id="MobiDB-lite"/>
    </source>
</evidence>
<keyword evidence="1" id="KW-0597">Phosphoprotein</keyword>
<evidence type="ECO:0000313" key="8">
    <source>
        <dbReference type="EMBL" id="NYI04470.1"/>
    </source>
</evidence>
<evidence type="ECO:0000256" key="4">
    <source>
        <dbReference type="ARBA" id="ARBA00023163"/>
    </source>
</evidence>
<evidence type="ECO:0000256" key="3">
    <source>
        <dbReference type="ARBA" id="ARBA00023125"/>
    </source>
</evidence>
<protein>
    <recommendedName>
        <fullName evidence="7">OmpR/PhoB-type domain-containing protein</fullName>
    </recommendedName>
</protein>
<evidence type="ECO:0000256" key="1">
    <source>
        <dbReference type="ARBA" id="ARBA00022553"/>
    </source>
</evidence>
<keyword evidence="4" id="KW-0804">Transcription</keyword>
<dbReference type="GO" id="GO:0000156">
    <property type="term" value="F:phosphorelay response regulator activity"/>
    <property type="evidence" value="ECO:0007669"/>
    <property type="project" value="TreeGrafter"/>
</dbReference>
<evidence type="ECO:0000256" key="5">
    <source>
        <dbReference type="PROSITE-ProRule" id="PRU01091"/>
    </source>
</evidence>
<dbReference type="EMBL" id="JACBZD010000001">
    <property type="protein sequence ID" value="NYI04470.1"/>
    <property type="molecule type" value="Genomic_DNA"/>
</dbReference>
<dbReference type="InterPro" id="IPR039420">
    <property type="entry name" value="WalR-like"/>
</dbReference>
<dbReference type="GO" id="GO:0006355">
    <property type="term" value="P:regulation of DNA-templated transcription"/>
    <property type="evidence" value="ECO:0007669"/>
    <property type="project" value="InterPro"/>
</dbReference>
<dbReference type="InterPro" id="IPR016032">
    <property type="entry name" value="Sig_transdc_resp-reg_C-effctor"/>
</dbReference>